<dbReference type="InterPro" id="IPR043502">
    <property type="entry name" value="DNA/RNA_pol_sf"/>
</dbReference>
<dbReference type="CDD" id="cd01647">
    <property type="entry name" value="RT_LTR"/>
    <property type="match status" value="1"/>
</dbReference>
<proteinExistence type="predicted"/>
<dbReference type="SUPFAM" id="SSF56672">
    <property type="entry name" value="DNA/RNA polymerases"/>
    <property type="match status" value="1"/>
</dbReference>
<dbReference type="InterPro" id="IPR000477">
    <property type="entry name" value="RT_dom"/>
</dbReference>
<evidence type="ECO:0000259" key="3">
    <source>
        <dbReference type="Pfam" id="PF17919"/>
    </source>
</evidence>
<dbReference type="Gene3D" id="3.10.10.10">
    <property type="entry name" value="HIV Type 1 Reverse Transcriptase, subunit A, domain 1"/>
    <property type="match status" value="1"/>
</dbReference>
<dbReference type="PANTHER" id="PTHR24559:SF427">
    <property type="entry name" value="RNA-DIRECTED DNA POLYMERASE"/>
    <property type="match status" value="1"/>
</dbReference>
<feature type="domain" description="Reverse transcriptase" evidence="2">
    <location>
        <begin position="261"/>
        <end position="345"/>
    </location>
</feature>
<organism evidence="4">
    <name type="scientific">Tanacetum cinerariifolium</name>
    <name type="common">Dalmatian daisy</name>
    <name type="synonym">Chrysanthemum cinerariifolium</name>
    <dbReference type="NCBI Taxonomy" id="118510"/>
    <lineage>
        <taxon>Eukaryota</taxon>
        <taxon>Viridiplantae</taxon>
        <taxon>Streptophyta</taxon>
        <taxon>Embryophyta</taxon>
        <taxon>Tracheophyta</taxon>
        <taxon>Spermatophyta</taxon>
        <taxon>Magnoliopsida</taxon>
        <taxon>eudicotyledons</taxon>
        <taxon>Gunneridae</taxon>
        <taxon>Pentapetalae</taxon>
        <taxon>asterids</taxon>
        <taxon>campanulids</taxon>
        <taxon>Asterales</taxon>
        <taxon>Asteraceae</taxon>
        <taxon>Asteroideae</taxon>
        <taxon>Anthemideae</taxon>
        <taxon>Anthemidinae</taxon>
        <taxon>Tanacetum</taxon>
    </lineage>
</organism>
<dbReference type="InterPro" id="IPR043128">
    <property type="entry name" value="Rev_trsase/Diguanyl_cyclase"/>
</dbReference>
<reference evidence="4" key="1">
    <citation type="journal article" date="2019" name="Sci. Rep.">
        <title>Draft genome of Tanacetum cinerariifolium, the natural source of mosquito coil.</title>
        <authorList>
            <person name="Yamashiro T."/>
            <person name="Shiraishi A."/>
            <person name="Satake H."/>
            <person name="Nakayama K."/>
        </authorList>
    </citation>
    <scope>NUCLEOTIDE SEQUENCE</scope>
</reference>
<dbReference type="InterPro" id="IPR041577">
    <property type="entry name" value="RT_RNaseH_2"/>
</dbReference>
<evidence type="ECO:0000256" key="1">
    <source>
        <dbReference type="SAM" id="MobiDB-lite"/>
    </source>
</evidence>
<feature type="domain" description="Reverse transcriptase/retrotransposon-derived protein RNase H-like" evidence="3">
    <location>
        <begin position="355"/>
        <end position="401"/>
    </location>
</feature>
<dbReference type="Gene3D" id="3.30.70.270">
    <property type="match status" value="1"/>
</dbReference>
<name>A0A699K5K9_TANCI</name>
<dbReference type="Pfam" id="PF00078">
    <property type="entry name" value="RVT_1"/>
    <property type="match status" value="1"/>
</dbReference>
<dbReference type="EMBL" id="BKCJ010476514">
    <property type="protein sequence ID" value="GFA72727.1"/>
    <property type="molecule type" value="Genomic_DNA"/>
</dbReference>
<evidence type="ECO:0000259" key="2">
    <source>
        <dbReference type="Pfam" id="PF00078"/>
    </source>
</evidence>
<dbReference type="InterPro" id="IPR053134">
    <property type="entry name" value="RNA-dir_DNA_polymerase"/>
</dbReference>
<gene>
    <name evidence="4" type="ORF">Tci_644699</name>
</gene>
<accession>A0A699K5K9</accession>
<dbReference type="Pfam" id="PF17919">
    <property type="entry name" value="RT_RNaseH_2"/>
    <property type="match status" value="1"/>
</dbReference>
<evidence type="ECO:0000313" key="4">
    <source>
        <dbReference type="EMBL" id="GFA72727.1"/>
    </source>
</evidence>
<feature type="non-terminal residue" evidence="4">
    <location>
        <position position="1"/>
    </location>
</feature>
<protein>
    <submittedName>
        <fullName evidence="4">Transposon Ty3-G Gag-Pol polyprotein</fullName>
    </submittedName>
</protein>
<feature type="region of interest" description="Disordered" evidence="1">
    <location>
        <begin position="1"/>
        <end position="44"/>
    </location>
</feature>
<sequence length="422" mass="48168">LAAYEATRAANSFEVENQSQNGSDGGNGNGINENPNENGSDDSHVFRECTYQDFMKCQPLNFKGTEGVVGLTRMVPEEEDRIERYIGGLPDNIQGNVMSAKPTRIQDAIRLANSLMDQKLKGYAVKNVENKRWLEVNQRDKRRQHPKCKLHHEGPCTMRYGKCNKVGHLTRDYKVTNSTTSTQRGQVVNQRVVTCFECERKPRTSQRRRDVPTVWCCSCGTPLYRLALSELQEFSSQLQEFADKGFIRPSSSPWGASVLFVKKKDGSFRMCIDYHELNKLTVKNRYPLLRIDDLFDQLQGSRVYSKIDLRSSYHQLRVQKEDIPKTAFRIRYSHCFLKNAKPMTKLTQKNVKYDWSEKAEASFQLLKQKLCSVPILALPEGSENFVVYCDASHKGLGAVLTILSLGFDDWSEPSCANFKRSS</sequence>
<comment type="caution">
    <text evidence="4">The sequence shown here is derived from an EMBL/GenBank/DDBJ whole genome shotgun (WGS) entry which is preliminary data.</text>
</comment>
<dbReference type="PANTHER" id="PTHR24559">
    <property type="entry name" value="TRANSPOSON TY3-I GAG-POL POLYPROTEIN"/>
    <property type="match status" value="1"/>
</dbReference>
<dbReference type="AlphaFoldDB" id="A0A699K5K9"/>